<dbReference type="InterPro" id="IPR029016">
    <property type="entry name" value="GAF-like_dom_sf"/>
</dbReference>
<dbReference type="SUPFAM" id="SSF55781">
    <property type="entry name" value="GAF domain-like"/>
    <property type="match status" value="1"/>
</dbReference>
<dbReference type="InterPro" id="IPR013655">
    <property type="entry name" value="PAS_fold_3"/>
</dbReference>
<dbReference type="SMART" id="SM00086">
    <property type="entry name" value="PAC"/>
    <property type="match status" value="2"/>
</dbReference>
<dbReference type="InterPro" id="IPR000700">
    <property type="entry name" value="PAS-assoc_C"/>
</dbReference>
<evidence type="ECO:0000256" key="7">
    <source>
        <dbReference type="PROSITE-ProRule" id="PRU00169"/>
    </source>
</evidence>
<evidence type="ECO:0000313" key="13">
    <source>
        <dbReference type="EMBL" id="MDJ1172203.1"/>
    </source>
</evidence>
<feature type="domain" description="PAS" evidence="11">
    <location>
        <begin position="443"/>
        <end position="503"/>
    </location>
</feature>
<dbReference type="InterPro" id="IPR036097">
    <property type="entry name" value="HisK_dim/P_sf"/>
</dbReference>
<protein>
    <recommendedName>
        <fullName evidence="2">histidine kinase</fullName>
        <ecNumber evidence="2">2.7.13.3</ecNumber>
    </recommendedName>
</protein>
<dbReference type="PANTHER" id="PTHR45339">
    <property type="entry name" value="HYBRID SIGNAL TRANSDUCTION HISTIDINE KINASE J"/>
    <property type="match status" value="1"/>
</dbReference>
<dbReference type="SUPFAM" id="SSF55785">
    <property type="entry name" value="PYP-like sensor domain (PAS domain)"/>
    <property type="match status" value="3"/>
</dbReference>
<evidence type="ECO:0000259" key="10">
    <source>
        <dbReference type="PROSITE" id="PS50110"/>
    </source>
</evidence>
<dbReference type="Gene3D" id="3.30.565.10">
    <property type="entry name" value="Histidine kinase-like ATPase, C-terminal domain"/>
    <property type="match status" value="1"/>
</dbReference>
<proteinExistence type="predicted"/>
<dbReference type="Pfam" id="PF13426">
    <property type="entry name" value="PAS_9"/>
    <property type="match status" value="1"/>
</dbReference>
<feature type="domain" description="PAC" evidence="12">
    <location>
        <begin position="517"/>
        <end position="569"/>
    </location>
</feature>
<dbReference type="PROSITE" id="PS50109">
    <property type="entry name" value="HIS_KIN"/>
    <property type="match status" value="1"/>
</dbReference>
<feature type="modified residue" description="4-aspartylphosphate" evidence="7">
    <location>
        <position position="1181"/>
    </location>
</feature>
<dbReference type="InterPro" id="IPR003594">
    <property type="entry name" value="HATPase_dom"/>
</dbReference>
<dbReference type="PRINTS" id="PR00344">
    <property type="entry name" value="BCTRLSENSOR"/>
</dbReference>
<dbReference type="RefSeq" id="WP_283755955.1">
    <property type="nucleotide sequence ID" value="NZ_JAQOSP010000147.1"/>
</dbReference>
<evidence type="ECO:0000256" key="8">
    <source>
        <dbReference type="SAM" id="Coils"/>
    </source>
</evidence>
<dbReference type="NCBIfam" id="TIGR00229">
    <property type="entry name" value="sensory_box"/>
    <property type="match status" value="2"/>
</dbReference>
<dbReference type="Gene3D" id="3.40.50.2300">
    <property type="match status" value="1"/>
</dbReference>
<gene>
    <name evidence="13" type="ORF">PMG71_22495</name>
</gene>
<dbReference type="SMART" id="SM00091">
    <property type="entry name" value="PAS"/>
    <property type="match status" value="3"/>
</dbReference>
<keyword evidence="6" id="KW-0902">Two-component regulatory system</keyword>
<dbReference type="SMART" id="SM00065">
    <property type="entry name" value="GAF"/>
    <property type="match status" value="1"/>
</dbReference>
<evidence type="ECO:0000256" key="1">
    <source>
        <dbReference type="ARBA" id="ARBA00000085"/>
    </source>
</evidence>
<accession>A0ABT7AZ68</accession>
<dbReference type="Gene3D" id="3.30.450.40">
    <property type="match status" value="1"/>
</dbReference>
<dbReference type="InterPro" id="IPR004358">
    <property type="entry name" value="Sig_transdc_His_kin-like_C"/>
</dbReference>
<dbReference type="InterPro" id="IPR003018">
    <property type="entry name" value="GAF"/>
</dbReference>
<dbReference type="SUPFAM" id="SSF47384">
    <property type="entry name" value="Homodimeric domain of signal transducing histidine kinase"/>
    <property type="match status" value="1"/>
</dbReference>
<dbReference type="InterPro" id="IPR036890">
    <property type="entry name" value="HATPase_C_sf"/>
</dbReference>
<dbReference type="SMART" id="SM00388">
    <property type="entry name" value="HisKA"/>
    <property type="match status" value="1"/>
</dbReference>
<keyword evidence="5" id="KW-0418">Kinase</keyword>
<evidence type="ECO:0000259" key="9">
    <source>
        <dbReference type="PROSITE" id="PS50109"/>
    </source>
</evidence>
<evidence type="ECO:0000259" key="12">
    <source>
        <dbReference type="PROSITE" id="PS50113"/>
    </source>
</evidence>
<dbReference type="SUPFAM" id="SSF52172">
    <property type="entry name" value="CheY-like"/>
    <property type="match status" value="1"/>
</dbReference>
<dbReference type="InterPro" id="IPR001789">
    <property type="entry name" value="Sig_transdc_resp-reg_receiver"/>
</dbReference>
<comment type="catalytic activity">
    <reaction evidence="1">
        <text>ATP + protein L-histidine = ADP + protein N-phospho-L-histidine.</text>
        <dbReference type="EC" id="2.7.13.3"/>
    </reaction>
</comment>
<dbReference type="CDD" id="cd00130">
    <property type="entry name" value="PAS"/>
    <property type="match status" value="1"/>
</dbReference>
<dbReference type="PROSITE" id="PS50113">
    <property type="entry name" value="PAC"/>
    <property type="match status" value="1"/>
</dbReference>
<organism evidence="13 14">
    <name type="scientific">Roseofilum acuticapitatum BLCC-M154</name>
    <dbReference type="NCBI Taxonomy" id="3022444"/>
    <lineage>
        <taxon>Bacteria</taxon>
        <taxon>Bacillati</taxon>
        <taxon>Cyanobacteriota</taxon>
        <taxon>Cyanophyceae</taxon>
        <taxon>Desertifilales</taxon>
        <taxon>Desertifilaceae</taxon>
        <taxon>Roseofilum</taxon>
        <taxon>Roseofilum acuticapitatum</taxon>
    </lineage>
</organism>
<dbReference type="SMART" id="SM00448">
    <property type="entry name" value="REC"/>
    <property type="match status" value="1"/>
</dbReference>
<dbReference type="PROSITE" id="PS50110">
    <property type="entry name" value="RESPONSE_REGULATORY"/>
    <property type="match status" value="1"/>
</dbReference>
<reference evidence="13 14" key="1">
    <citation type="submission" date="2023-01" db="EMBL/GenBank/DDBJ databases">
        <title>Novel diversity within Roseofilum (Cyanobacteria; Desertifilaceae) from marine benthic mats with descriptions of four novel species.</title>
        <authorList>
            <person name="Wang Y."/>
            <person name="Berthold D.E."/>
            <person name="Hu J."/>
            <person name="Lefler F.W."/>
            <person name="Laughinghouse H.D. IV."/>
        </authorList>
    </citation>
    <scope>NUCLEOTIDE SEQUENCE [LARGE SCALE GENOMIC DNA]</scope>
    <source>
        <strain evidence="13 14">BLCC-M154</strain>
    </source>
</reference>
<dbReference type="InterPro" id="IPR011006">
    <property type="entry name" value="CheY-like_superfamily"/>
</dbReference>
<dbReference type="SMART" id="SM00387">
    <property type="entry name" value="HATPase_c"/>
    <property type="match status" value="1"/>
</dbReference>
<dbReference type="CDD" id="cd00082">
    <property type="entry name" value="HisKA"/>
    <property type="match status" value="1"/>
</dbReference>
<dbReference type="SUPFAM" id="SSF55874">
    <property type="entry name" value="ATPase domain of HSP90 chaperone/DNA topoisomerase II/histidine kinase"/>
    <property type="match status" value="1"/>
</dbReference>
<keyword evidence="4" id="KW-0808">Transferase</keyword>
<dbReference type="Pfam" id="PF02518">
    <property type="entry name" value="HATPase_c"/>
    <property type="match status" value="1"/>
</dbReference>
<keyword evidence="8" id="KW-0175">Coiled coil</keyword>
<dbReference type="InterPro" id="IPR005467">
    <property type="entry name" value="His_kinase_dom"/>
</dbReference>
<dbReference type="EC" id="2.7.13.3" evidence="2"/>
<feature type="domain" description="Histidine kinase" evidence="9">
    <location>
        <begin position="886"/>
        <end position="1108"/>
    </location>
</feature>
<dbReference type="EMBL" id="JAQOSP010000147">
    <property type="protein sequence ID" value="MDJ1172203.1"/>
    <property type="molecule type" value="Genomic_DNA"/>
</dbReference>
<dbReference type="Gene3D" id="3.30.450.20">
    <property type="entry name" value="PAS domain"/>
    <property type="match status" value="3"/>
</dbReference>
<dbReference type="InterPro" id="IPR035965">
    <property type="entry name" value="PAS-like_dom_sf"/>
</dbReference>
<dbReference type="PANTHER" id="PTHR45339:SF1">
    <property type="entry name" value="HYBRID SIGNAL TRANSDUCTION HISTIDINE KINASE J"/>
    <property type="match status" value="1"/>
</dbReference>
<dbReference type="InterPro" id="IPR003661">
    <property type="entry name" value="HisK_dim/P_dom"/>
</dbReference>
<dbReference type="Pfam" id="PF01590">
    <property type="entry name" value="GAF"/>
    <property type="match status" value="1"/>
</dbReference>
<dbReference type="PROSITE" id="PS50112">
    <property type="entry name" value="PAS"/>
    <property type="match status" value="1"/>
</dbReference>
<evidence type="ECO:0000256" key="2">
    <source>
        <dbReference type="ARBA" id="ARBA00012438"/>
    </source>
</evidence>
<evidence type="ECO:0000256" key="6">
    <source>
        <dbReference type="ARBA" id="ARBA00023012"/>
    </source>
</evidence>
<evidence type="ECO:0000256" key="5">
    <source>
        <dbReference type="ARBA" id="ARBA00022777"/>
    </source>
</evidence>
<keyword evidence="14" id="KW-1185">Reference proteome</keyword>
<dbReference type="Pfam" id="PF00072">
    <property type="entry name" value="Response_reg"/>
    <property type="match status" value="1"/>
</dbReference>
<dbReference type="InterPro" id="IPR000014">
    <property type="entry name" value="PAS"/>
</dbReference>
<dbReference type="Proteomes" id="UP001235303">
    <property type="component" value="Unassembled WGS sequence"/>
</dbReference>
<dbReference type="Gene3D" id="1.10.287.130">
    <property type="match status" value="1"/>
</dbReference>
<name>A0ABT7AZ68_9CYAN</name>
<dbReference type="Pfam" id="PF08447">
    <property type="entry name" value="PAS_3"/>
    <property type="match status" value="1"/>
</dbReference>
<dbReference type="CDD" id="cd16922">
    <property type="entry name" value="HATPase_EvgS-ArcB-TorS-like"/>
    <property type="match status" value="1"/>
</dbReference>
<evidence type="ECO:0000256" key="3">
    <source>
        <dbReference type="ARBA" id="ARBA00022553"/>
    </source>
</evidence>
<evidence type="ECO:0000256" key="4">
    <source>
        <dbReference type="ARBA" id="ARBA00022679"/>
    </source>
</evidence>
<feature type="coiled-coil region" evidence="8">
    <location>
        <begin position="849"/>
        <end position="879"/>
    </location>
</feature>
<dbReference type="Pfam" id="PF00512">
    <property type="entry name" value="HisKA"/>
    <property type="match status" value="1"/>
</dbReference>
<keyword evidence="3 7" id="KW-0597">Phosphoprotein</keyword>
<evidence type="ECO:0000259" key="11">
    <source>
        <dbReference type="PROSITE" id="PS50112"/>
    </source>
</evidence>
<dbReference type="InterPro" id="IPR001610">
    <property type="entry name" value="PAC"/>
</dbReference>
<sequence length="1367" mass="156945">MAGQYFKLKLPWLVGCLLSLGVLGIWSKLETQDRQFVQDSILEEAESLQTHLESKFKEQILALERMGERWEVAGGTAQVLWEKDALNYIQDFAGLQALAWVDSSYQIRWSISPENPELIAETAQNQTANYYLTLQDSYYRKKMTLTELYLLPEGDQGFLIIDPLFLEHEQPGEYSQFNGYIVALLNLELFFDHLLLPLRHQHYQLIIADQDRIIYEKPLSQPVDTDYEAIKTIDLYSQTLQFRLYPKKWWIQQLHSPFPTQFLAGGLLTSWTIAMGIAILQNRKDKLDLIEGINQQLHEEVFERKQAELKLEEREKMLRSFYNSSPIMMGVVELLEDDILHLSDNQATADFFGTTPEAMANQRASIMGASPEYIQTWIGHYQEAMETQKAVQFEYEHQVENGSYFLLATVSFIGCIEPERPRFCYLVQDISDRKLAQIALENSEKRFRILVSHSPVGIFQTDTNGKCLYVNPQWAEITGHYQPESYLGDAWQQALHPEDREMIFQEWVASTEQERPFDLEYRFQKPDGQVVWVWGNAIAVRNDNGEITGYFGTVTDITERRKTETTNRALMDAIPDLMLRLNAKGEFLDVMNVNLNSLEPENRFPGMHIIKLLPQLANPERINYIQKTLDTQKIHSYEYEITLKGQVYSEECRLIPFDRESVLAVIRDITQRKEQQAALVYQLNKVLLLQNITTAIRQSLDIETIFEVAAQKIGQAFKVNRCLIHLYNSEWTIAIPVLAQYWQGDYASLKNFSVPVEGNPHMAHLMSQEEAIASDNVYTDPLLENLSDLCEEIQLKSMLTVGTFYQGKMNGVIGLHQCDRYRHWTKEEIELIEALAAQVGIAIAQASLLKQEVRQREELIQKNKELEEAKIIADSANRAKSEFLANMSHEIRTPMNAVLGFTELLKPLIQEPIAQKYLQSISASSKTLLSLINDILDLSKIEAGRLEINPEVTNLRNIFQDVYHIFLHKAQVQGITLQIYLDDQLPDAVIFDEVRLRQILFNVVGNALKFTASGRVEITSKHSFNPDQNTIHLEISVRDTGIGISQNDRQRIFDAFTQSQGQSNRQFGGTGLGLAITRRLVDMMGGTIELESELGQGSLFIFRFPNVPISSSPAGSTKEDMDSDLNQFQPSTILVVDDIESNRELIRGYFRESHHTLWFAEDGEKAIELTFQYLPDIILLDLRMPHMNGREVSEFLKSHEETQDIPIVMVTASSEFKDEQKLKAICERFVLKPVRKVDLVKVLKSLLPLTQELVGASESENIASVTPVLDRVQAEGVSVNLTELLENLRILEEQSWVSLCQTLEIEEVEQFVGQLQDISIQYSYFPLINYIQNLEQQLDSFDWDIIPKTVLEFKTLLENMAEEVQEF</sequence>
<evidence type="ECO:0000313" key="14">
    <source>
        <dbReference type="Proteomes" id="UP001235303"/>
    </source>
</evidence>
<feature type="domain" description="Response regulatory" evidence="10">
    <location>
        <begin position="1132"/>
        <end position="1247"/>
    </location>
</feature>
<comment type="caution">
    <text evidence="13">The sequence shown here is derived from an EMBL/GenBank/DDBJ whole genome shotgun (WGS) entry which is preliminary data.</text>
</comment>